<dbReference type="InterPro" id="IPR020594">
    <property type="entry name" value="Ribosomal_bL9_bac/chp"/>
</dbReference>
<dbReference type="SUPFAM" id="SSF55658">
    <property type="entry name" value="L9 N-domain-like"/>
    <property type="match status" value="1"/>
</dbReference>
<dbReference type="SUPFAM" id="SSF55653">
    <property type="entry name" value="Ribosomal protein L9 C-domain"/>
    <property type="match status" value="1"/>
</dbReference>
<evidence type="ECO:0000256" key="2">
    <source>
        <dbReference type="ARBA" id="ARBA00022730"/>
    </source>
</evidence>
<evidence type="ECO:0000256" key="6">
    <source>
        <dbReference type="ARBA" id="ARBA00035292"/>
    </source>
</evidence>
<gene>
    <name evidence="7 10" type="primary">rplI</name>
    <name evidence="10" type="ORF">WMO24_01800</name>
</gene>
<evidence type="ECO:0000256" key="7">
    <source>
        <dbReference type="HAMAP-Rule" id="MF_00503"/>
    </source>
</evidence>
<dbReference type="InterPro" id="IPR036791">
    <property type="entry name" value="Ribosomal_bL9_C_sf"/>
</dbReference>
<keyword evidence="5 7" id="KW-0687">Ribonucleoprotein</keyword>
<dbReference type="PANTHER" id="PTHR21368">
    <property type="entry name" value="50S RIBOSOMAL PROTEIN L9"/>
    <property type="match status" value="1"/>
</dbReference>
<keyword evidence="3 7" id="KW-0694">RNA-binding</keyword>
<evidence type="ECO:0000256" key="4">
    <source>
        <dbReference type="ARBA" id="ARBA00022980"/>
    </source>
</evidence>
<organism evidence="10 11">
    <name type="scientific">Ruthenibacterium intestinale</name>
    <dbReference type="NCBI Taxonomy" id="3133163"/>
    <lineage>
        <taxon>Bacteria</taxon>
        <taxon>Bacillati</taxon>
        <taxon>Bacillota</taxon>
        <taxon>Clostridia</taxon>
        <taxon>Eubacteriales</taxon>
        <taxon>Oscillospiraceae</taxon>
        <taxon>Ruthenibacterium</taxon>
    </lineage>
</organism>
<dbReference type="GO" id="GO:0005840">
    <property type="term" value="C:ribosome"/>
    <property type="evidence" value="ECO:0007669"/>
    <property type="project" value="UniProtKB-KW"/>
</dbReference>
<dbReference type="HAMAP" id="MF_00503">
    <property type="entry name" value="Ribosomal_bL9"/>
    <property type="match status" value="1"/>
</dbReference>
<keyword evidence="2 7" id="KW-0699">rRNA-binding</keyword>
<feature type="domain" description="Large ribosomal subunit protein bL9 C-terminal" evidence="9">
    <location>
        <begin position="63"/>
        <end position="146"/>
    </location>
</feature>
<reference evidence="10 11" key="1">
    <citation type="submission" date="2024-03" db="EMBL/GenBank/DDBJ databases">
        <title>Human intestinal bacterial collection.</title>
        <authorList>
            <person name="Pauvert C."/>
            <person name="Hitch T.C.A."/>
            <person name="Clavel T."/>
        </authorList>
    </citation>
    <scope>NUCLEOTIDE SEQUENCE [LARGE SCALE GENOMIC DNA]</scope>
    <source>
        <strain evidence="10 11">CLA-JM-H11</strain>
    </source>
</reference>
<name>A0ABV1GBG5_9FIRM</name>
<dbReference type="Pfam" id="PF03948">
    <property type="entry name" value="Ribosomal_L9_C"/>
    <property type="match status" value="1"/>
</dbReference>
<sequence length="147" mass="15749">MKIVLKQDVKAIGKKDGVYEVSDGYARNFLFPRNLAVPADATAINEVKTKAAAQQHHAEEELAAAKALAAKLSGQTVVLKARAGQGGRLFGSVTSKDIAAALSQAVGENVDKRKIVLESEIKNFGSYPVEVKVYPKVTAKLTVRVEE</sequence>
<dbReference type="InterPro" id="IPR020070">
    <property type="entry name" value="Ribosomal_bL9_N"/>
</dbReference>
<keyword evidence="11" id="KW-1185">Reference proteome</keyword>
<evidence type="ECO:0000313" key="11">
    <source>
        <dbReference type="Proteomes" id="UP001477672"/>
    </source>
</evidence>
<feature type="domain" description="Ribosomal protein L9" evidence="8">
    <location>
        <begin position="1"/>
        <end position="46"/>
    </location>
</feature>
<dbReference type="InterPro" id="IPR009027">
    <property type="entry name" value="Ribosomal_bL9/RNase_H1_N"/>
</dbReference>
<evidence type="ECO:0000256" key="5">
    <source>
        <dbReference type="ARBA" id="ARBA00023274"/>
    </source>
</evidence>
<evidence type="ECO:0000259" key="9">
    <source>
        <dbReference type="Pfam" id="PF03948"/>
    </source>
</evidence>
<evidence type="ECO:0000313" key="10">
    <source>
        <dbReference type="EMBL" id="MEQ2519177.1"/>
    </source>
</evidence>
<dbReference type="Pfam" id="PF01281">
    <property type="entry name" value="Ribosomal_L9_N"/>
    <property type="match status" value="1"/>
</dbReference>
<dbReference type="InterPro" id="IPR036935">
    <property type="entry name" value="Ribosomal_bL9_N_sf"/>
</dbReference>
<dbReference type="Gene3D" id="3.40.5.10">
    <property type="entry name" value="Ribosomal protein L9, N-terminal domain"/>
    <property type="match status" value="1"/>
</dbReference>
<dbReference type="EMBL" id="JBBMFA010000040">
    <property type="protein sequence ID" value="MEQ2519177.1"/>
    <property type="molecule type" value="Genomic_DNA"/>
</dbReference>
<accession>A0ABV1GBG5</accession>
<dbReference type="InterPro" id="IPR000244">
    <property type="entry name" value="Ribosomal_bL9"/>
</dbReference>
<comment type="caution">
    <text evidence="10">The sequence shown here is derived from an EMBL/GenBank/DDBJ whole genome shotgun (WGS) entry which is preliminary data.</text>
</comment>
<keyword evidence="4 7" id="KW-0689">Ribosomal protein</keyword>
<dbReference type="Gene3D" id="3.10.430.100">
    <property type="entry name" value="Ribosomal protein L9, C-terminal domain"/>
    <property type="match status" value="1"/>
</dbReference>
<protein>
    <recommendedName>
        <fullName evidence="6 7">Large ribosomal subunit protein bL9</fullName>
    </recommendedName>
</protein>
<dbReference type="RefSeq" id="WP_349214471.1">
    <property type="nucleotide sequence ID" value="NZ_JBBMFA010000040.1"/>
</dbReference>
<dbReference type="Proteomes" id="UP001477672">
    <property type="component" value="Unassembled WGS sequence"/>
</dbReference>
<evidence type="ECO:0000256" key="1">
    <source>
        <dbReference type="ARBA" id="ARBA00010605"/>
    </source>
</evidence>
<comment type="similarity">
    <text evidence="1 7">Belongs to the bacterial ribosomal protein bL9 family.</text>
</comment>
<proteinExistence type="inferred from homology"/>
<evidence type="ECO:0000256" key="3">
    <source>
        <dbReference type="ARBA" id="ARBA00022884"/>
    </source>
</evidence>
<dbReference type="NCBIfam" id="TIGR00158">
    <property type="entry name" value="L9"/>
    <property type="match status" value="1"/>
</dbReference>
<comment type="function">
    <text evidence="7">Binds to the 23S rRNA.</text>
</comment>
<dbReference type="InterPro" id="IPR020069">
    <property type="entry name" value="Ribosomal_bL9_C"/>
</dbReference>
<evidence type="ECO:0000259" key="8">
    <source>
        <dbReference type="Pfam" id="PF01281"/>
    </source>
</evidence>